<organism evidence="5 6">
    <name type="scientific">Reichenbachiella faecimaris</name>
    <dbReference type="NCBI Taxonomy" id="692418"/>
    <lineage>
        <taxon>Bacteria</taxon>
        <taxon>Pseudomonadati</taxon>
        <taxon>Bacteroidota</taxon>
        <taxon>Cytophagia</taxon>
        <taxon>Cytophagales</taxon>
        <taxon>Reichenbachiellaceae</taxon>
        <taxon>Reichenbachiella</taxon>
    </lineage>
</organism>
<evidence type="ECO:0000256" key="2">
    <source>
        <dbReference type="ARBA" id="ARBA00023136"/>
    </source>
</evidence>
<evidence type="ECO:0000313" key="6">
    <source>
        <dbReference type="Proteomes" id="UP000192472"/>
    </source>
</evidence>
<evidence type="ECO:0000313" key="5">
    <source>
        <dbReference type="EMBL" id="SMD36832.1"/>
    </source>
</evidence>
<evidence type="ECO:0000256" key="1">
    <source>
        <dbReference type="ARBA" id="ARBA00004370"/>
    </source>
</evidence>
<comment type="subcellular location">
    <subcellularLocation>
        <location evidence="1">Membrane</location>
    </subcellularLocation>
</comment>
<feature type="domain" description="Bacterial surface antigen (D15)" evidence="4">
    <location>
        <begin position="93"/>
        <end position="330"/>
    </location>
</feature>
<evidence type="ECO:0000256" key="3">
    <source>
        <dbReference type="SAM" id="SignalP"/>
    </source>
</evidence>
<gene>
    <name evidence="5" type="ORF">SAMN04488029_3092</name>
</gene>
<name>A0A1W2GK20_REIFA</name>
<keyword evidence="2" id="KW-0472">Membrane</keyword>
<keyword evidence="6" id="KW-1185">Reference proteome</keyword>
<reference evidence="5 6" key="1">
    <citation type="submission" date="2017-04" db="EMBL/GenBank/DDBJ databases">
        <authorList>
            <person name="Afonso C.L."/>
            <person name="Miller P.J."/>
            <person name="Scott M.A."/>
            <person name="Spackman E."/>
            <person name="Goraichik I."/>
            <person name="Dimitrov K.M."/>
            <person name="Suarez D.L."/>
            <person name="Swayne D.E."/>
        </authorList>
    </citation>
    <scope>NUCLEOTIDE SEQUENCE [LARGE SCALE GENOMIC DNA]</scope>
    <source>
        <strain evidence="5 6">DSM 26133</strain>
    </source>
</reference>
<dbReference type="EMBL" id="FWYF01000003">
    <property type="protein sequence ID" value="SMD36832.1"/>
    <property type="molecule type" value="Genomic_DNA"/>
</dbReference>
<keyword evidence="3" id="KW-0732">Signal</keyword>
<dbReference type="Gene3D" id="2.40.160.50">
    <property type="entry name" value="membrane protein fhac: a member of the omp85/tpsb transporter family"/>
    <property type="match status" value="1"/>
</dbReference>
<dbReference type="STRING" id="692418.SAMN04488029_3092"/>
<dbReference type="GO" id="GO:0019867">
    <property type="term" value="C:outer membrane"/>
    <property type="evidence" value="ECO:0007669"/>
    <property type="project" value="InterPro"/>
</dbReference>
<protein>
    <submittedName>
        <fullName evidence="5">Surface antigen</fullName>
    </submittedName>
</protein>
<feature type="signal peptide" evidence="3">
    <location>
        <begin position="1"/>
        <end position="20"/>
    </location>
</feature>
<proteinExistence type="predicted"/>
<feature type="chain" id="PRO_5013162170" evidence="3">
    <location>
        <begin position="21"/>
        <end position="365"/>
    </location>
</feature>
<accession>A0A1W2GK20</accession>
<dbReference type="Proteomes" id="UP000192472">
    <property type="component" value="Unassembled WGS sequence"/>
</dbReference>
<dbReference type="Pfam" id="PF01103">
    <property type="entry name" value="Omp85"/>
    <property type="match status" value="1"/>
</dbReference>
<dbReference type="InterPro" id="IPR000184">
    <property type="entry name" value="Bac_surfAg_D15"/>
</dbReference>
<dbReference type="OrthoDB" id="9771071at2"/>
<sequence>MRITFICCFYLMCISFVGWAQGEDSVKEKRIKFAIYPAVGYSPETKVNIGTIAFFVFNTKSKNPNFHRPSSVTPYVVFTTNKQILVKSDFDLFFGNGMNLNMEARGFDFPDNFYGIGPDTDPNISEIYTDKYIQFKGSLYKPVTPQWFGGLNFDFQYNKIDGVVDEGLLEVDRPVGLVGGRNMGLGPGFRNDTRNSTLWPTHGRFINVGATFYGKAFGGEYNYVNFLADYRQYFKFLGPKSVLAIQFRMDMTSGDDIPFYKLNKIGGGGRLRGVEHRNLYRDRQSVYFQIEARQELFWRFGGVIFAGVGEVFDGFGDFSSHKLRAIYGLGGRFRALKDEKLNFRMDMGFTDNGQHAFYLSVREAF</sequence>
<evidence type="ECO:0000259" key="4">
    <source>
        <dbReference type="Pfam" id="PF01103"/>
    </source>
</evidence>
<dbReference type="AlphaFoldDB" id="A0A1W2GK20"/>